<gene>
    <name evidence="3" type="ORF">OsJ_35391</name>
</gene>
<proteinExistence type="predicted"/>
<dbReference type="PANTHER" id="PTHR36322">
    <property type="entry name" value="TRANSMEMBRANE PROTEIN"/>
    <property type="match status" value="1"/>
</dbReference>
<keyword evidence="2" id="KW-0812">Transmembrane</keyword>
<evidence type="ECO:0000313" key="3">
    <source>
        <dbReference type="EMBL" id="EAZ19811.1"/>
    </source>
</evidence>
<name>A3CFE8_ORYSJ</name>
<dbReference type="PANTHER" id="PTHR36322:SF6">
    <property type="entry name" value="EXPRESSED PROTEIN"/>
    <property type="match status" value="1"/>
</dbReference>
<reference evidence="3" key="1">
    <citation type="journal article" date="2005" name="PLoS Biol.">
        <title>The genomes of Oryza sativa: a history of duplications.</title>
        <authorList>
            <person name="Yu J."/>
            <person name="Wang J."/>
            <person name="Lin W."/>
            <person name="Li S."/>
            <person name="Li H."/>
            <person name="Zhou J."/>
            <person name="Ni P."/>
            <person name="Dong W."/>
            <person name="Hu S."/>
            <person name="Zeng C."/>
            <person name="Zhang J."/>
            <person name="Zhang Y."/>
            <person name="Li R."/>
            <person name="Xu Z."/>
            <person name="Li S."/>
            <person name="Li X."/>
            <person name="Zheng H."/>
            <person name="Cong L."/>
            <person name="Lin L."/>
            <person name="Yin J."/>
            <person name="Geng J."/>
            <person name="Li G."/>
            <person name="Shi J."/>
            <person name="Liu J."/>
            <person name="Lv H."/>
            <person name="Li J."/>
            <person name="Wang J."/>
            <person name="Deng Y."/>
            <person name="Ran L."/>
            <person name="Shi X."/>
            <person name="Wang X."/>
            <person name="Wu Q."/>
            <person name="Li C."/>
            <person name="Ren X."/>
            <person name="Wang J."/>
            <person name="Wang X."/>
            <person name="Li D."/>
            <person name="Liu D."/>
            <person name="Zhang X."/>
            <person name="Ji Z."/>
            <person name="Zhao W."/>
            <person name="Sun Y."/>
            <person name="Zhang Z."/>
            <person name="Bao J."/>
            <person name="Han Y."/>
            <person name="Dong L."/>
            <person name="Ji J."/>
            <person name="Chen P."/>
            <person name="Wu S."/>
            <person name="Liu J."/>
            <person name="Xiao Y."/>
            <person name="Bu D."/>
            <person name="Tan J."/>
            <person name="Yang L."/>
            <person name="Ye C."/>
            <person name="Zhang J."/>
            <person name="Xu J."/>
            <person name="Zhou Y."/>
            <person name="Yu Y."/>
            <person name="Zhang B."/>
            <person name="Zhuang S."/>
            <person name="Wei H."/>
            <person name="Liu B."/>
            <person name="Lei M."/>
            <person name="Yu H."/>
            <person name="Li Y."/>
            <person name="Xu H."/>
            <person name="Wei S."/>
            <person name="He X."/>
            <person name="Fang L."/>
            <person name="Zhang Z."/>
            <person name="Zhang Y."/>
            <person name="Huang X."/>
            <person name="Su Z."/>
            <person name="Tong W."/>
            <person name="Li J."/>
            <person name="Tong Z."/>
            <person name="Li S."/>
            <person name="Ye J."/>
            <person name="Wang L."/>
            <person name="Fang L."/>
            <person name="Lei T."/>
            <person name="Chen C."/>
            <person name="Chen H."/>
            <person name="Xu Z."/>
            <person name="Li H."/>
            <person name="Huang H."/>
            <person name="Zhang F."/>
            <person name="Xu H."/>
            <person name="Li N."/>
            <person name="Zhao C."/>
            <person name="Li S."/>
            <person name="Dong L."/>
            <person name="Huang Y."/>
            <person name="Li L."/>
            <person name="Xi Y."/>
            <person name="Qi Q."/>
            <person name="Li W."/>
            <person name="Zhang B."/>
            <person name="Hu W."/>
            <person name="Zhang Y."/>
            <person name="Tian X."/>
            <person name="Jiao Y."/>
            <person name="Liang X."/>
            <person name="Jin J."/>
            <person name="Gao L."/>
            <person name="Zheng W."/>
            <person name="Hao B."/>
            <person name="Liu S."/>
            <person name="Wang W."/>
            <person name="Yuan L."/>
            <person name="Cao M."/>
            <person name="McDermott J."/>
            <person name="Samudrala R."/>
            <person name="Wang J."/>
            <person name="Wong G.K."/>
            <person name="Yang H."/>
        </authorList>
    </citation>
    <scope>NUCLEOTIDE SEQUENCE [LARGE SCALE GENOMIC DNA]</scope>
</reference>
<dbReference type="EMBL" id="CM000149">
    <property type="protein sequence ID" value="EAZ19811.1"/>
    <property type="molecule type" value="Genomic_DNA"/>
</dbReference>
<evidence type="ECO:0000256" key="2">
    <source>
        <dbReference type="SAM" id="Phobius"/>
    </source>
</evidence>
<sequence>MGGAAPLLPSWRAAAAAWVALFLVPLLLSLAVPWVPLLCCAVAVLRFRRVRMMRSSAATGGPSRCGGGGGGRWPEKGEGEDSGGDRGMLLQKYLEDQMELVGEFAADPPPLSGDQCEGHMWRPCGIMLLHFNIIIRLRACDGQGTVLIDDAGFVLSFVSVL</sequence>
<feature type="transmembrane region" description="Helical" evidence="2">
    <location>
        <begin position="15"/>
        <end position="45"/>
    </location>
</feature>
<accession>A3CFE8</accession>
<protein>
    <submittedName>
        <fullName evidence="3">Uncharacterized protein</fullName>
    </submittedName>
</protein>
<feature type="region of interest" description="Disordered" evidence="1">
    <location>
        <begin position="57"/>
        <end position="83"/>
    </location>
</feature>
<feature type="compositionally biased region" description="Gly residues" evidence="1">
    <location>
        <begin position="63"/>
        <end position="72"/>
    </location>
</feature>
<keyword evidence="2" id="KW-0472">Membrane</keyword>
<dbReference type="Proteomes" id="UP000007752">
    <property type="component" value="Chromosome 12"/>
</dbReference>
<reference evidence="3" key="2">
    <citation type="submission" date="2008-12" db="EMBL/GenBank/DDBJ databases">
        <title>Improved gene annotation of the rice (Oryza sativa) genomes.</title>
        <authorList>
            <person name="Wang J."/>
            <person name="Li R."/>
            <person name="Fan W."/>
            <person name="Huang Q."/>
            <person name="Zhang J."/>
            <person name="Zhou Y."/>
            <person name="Hu Y."/>
            <person name="Zi S."/>
            <person name="Li J."/>
            <person name="Ni P."/>
            <person name="Zheng H."/>
            <person name="Zhang Y."/>
            <person name="Zhao M."/>
            <person name="Hao Q."/>
            <person name="McDermott J."/>
            <person name="Samudrala R."/>
            <person name="Kristiansen K."/>
            <person name="Wong G.K.-S."/>
        </authorList>
    </citation>
    <scope>NUCLEOTIDE SEQUENCE</scope>
</reference>
<organism evidence="3">
    <name type="scientific">Oryza sativa subsp. japonica</name>
    <name type="common">Rice</name>
    <dbReference type="NCBI Taxonomy" id="39947"/>
    <lineage>
        <taxon>Eukaryota</taxon>
        <taxon>Viridiplantae</taxon>
        <taxon>Streptophyta</taxon>
        <taxon>Embryophyta</taxon>
        <taxon>Tracheophyta</taxon>
        <taxon>Spermatophyta</taxon>
        <taxon>Magnoliopsida</taxon>
        <taxon>Liliopsida</taxon>
        <taxon>Poales</taxon>
        <taxon>Poaceae</taxon>
        <taxon>BOP clade</taxon>
        <taxon>Oryzoideae</taxon>
        <taxon>Oryzeae</taxon>
        <taxon>Oryzinae</taxon>
        <taxon>Oryza</taxon>
        <taxon>Oryza sativa</taxon>
    </lineage>
</organism>
<evidence type="ECO:0000256" key="1">
    <source>
        <dbReference type="SAM" id="MobiDB-lite"/>
    </source>
</evidence>
<dbReference type="AlphaFoldDB" id="A3CFE8"/>
<keyword evidence="2" id="KW-1133">Transmembrane helix</keyword>